<dbReference type="EMBL" id="CAWYQH010000174">
    <property type="protein sequence ID" value="CAK8698399.1"/>
    <property type="molecule type" value="Genomic_DNA"/>
</dbReference>
<evidence type="ECO:0000313" key="1">
    <source>
        <dbReference type="EMBL" id="CAK8698399.1"/>
    </source>
</evidence>
<keyword evidence="2" id="KW-1185">Reference proteome</keyword>
<evidence type="ECO:0000313" key="2">
    <source>
        <dbReference type="Proteomes" id="UP001642483"/>
    </source>
</evidence>
<name>A0ABP0H612_CLALP</name>
<accession>A0ABP0H612</accession>
<organism evidence="1 2">
    <name type="scientific">Clavelina lepadiformis</name>
    <name type="common">Light-bulb sea squirt</name>
    <name type="synonym">Ascidia lepadiformis</name>
    <dbReference type="NCBI Taxonomy" id="159417"/>
    <lineage>
        <taxon>Eukaryota</taxon>
        <taxon>Metazoa</taxon>
        <taxon>Chordata</taxon>
        <taxon>Tunicata</taxon>
        <taxon>Ascidiacea</taxon>
        <taxon>Aplousobranchia</taxon>
        <taxon>Clavelinidae</taxon>
        <taxon>Clavelina</taxon>
    </lineage>
</organism>
<comment type="caution">
    <text evidence="1">The sequence shown here is derived from an EMBL/GenBank/DDBJ whole genome shotgun (WGS) entry which is preliminary data.</text>
</comment>
<dbReference type="Proteomes" id="UP001642483">
    <property type="component" value="Unassembled WGS sequence"/>
</dbReference>
<reference evidence="1 2" key="1">
    <citation type="submission" date="2024-02" db="EMBL/GenBank/DDBJ databases">
        <authorList>
            <person name="Daric V."/>
            <person name="Darras S."/>
        </authorList>
    </citation>
    <scope>NUCLEOTIDE SEQUENCE [LARGE SCALE GENOMIC DNA]</scope>
</reference>
<proteinExistence type="predicted"/>
<gene>
    <name evidence="1" type="ORF">CVLEPA_LOCUS31834</name>
</gene>
<sequence length="105" mass="11811">MKLQLISSKQREGDFGVIETENFWRKKRPKAVGELNKQEEIGMLEEREGDQGSQDALETKLLLRVWRATSTGKGVVFRRQLAAGGVAKNNAMTQKAMQSTVRQSC</sequence>
<protein>
    <submittedName>
        <fullName evidence="1">Uncharacterized protein</fullName>
    </submittedName>
</protein>